<protein>
    <recommendedName>
        <fullName evidence="4">Integrase catalytic domain-containing protein</fullName>
    </recommendedName>
</protein>
<dbReference type="Proteomes" id="UP001200741">
    <property type="component" value="Unassembled WGS sequence"/>
</dbReference>
<reference evidence="2 3" key="1">
    <citation type="submission" date="2021-12" db="EMBL/GenBank/DDBJ databases">
        <title>Genome seq of P8.</title>
        <authorList>
            <person name="Seo T."/>
        </authorList>
    </citation>
    <scope>NUCLEOTIDE SEQUENCE [LARGE SCALE GENOMIC DNA]</scope>
    <source>
        <strain evidence="2 3">P8</strain>
    </source>
</reference>
<dbReference type="EMBL" id="JAJTWU010000007">
    <property type="protein sequence ID" value="MCE4556414.1"/>
    <property type="molecule type" value="Genomic_DNA"/>
</dbReference>
<gene>
    <name evidence="2" type="ORF">LXT13_18625</name>
</gene>
<evidence type="ECO:0000256" key="1">
    <source>
        <dbReference type="SAM" id="MobiDB-lite"/>
    </source>
</evidence>
<organism evidence="2 3">
    <name type="scientific">Pelomonas cellulosilytica</name>
    <dbReference type="NCBI Taxonomy" id="2906762"/>
    <lineage>
        <taxon>Bacteria</taxon>
        <taxon>Pseudomonadati</taxon>
        <taxon>Pseudomonadota</taxon>
        <taxon>Betaproteobacteria</taxon>
        <taxon>Burkholderiales</taxon>
        <taxon>Sphaerotilaceae</taxon>
        <taxon>Roseateles</taxon>
    </lineage>
</organism>
<evidence type="ECO:0000313" key="3">
    <source>
        <dbReference type="Proteomes" id="UP001200741"/>
    </source>
</evidence>
<proteinExistence type="predicted"/>
<dbReference type="RefSeq" id="WP_233373450.1">
    <property type="nucleotide sequence ID" value="NZ_JAJTWU010000007.1"/>
</dbReference>
<feature type="region of interest" description="Disordered" evidence="1">
    <location>
        <begin position="206"/>
        <end position="234"/>
    </location>
</feature>
<name>A0ABS8XUP4_9BURK</name>
<sequence>MKINVEKFSRAAFDEWSVSTALFEFLNGQRCRAFALMGGVPATVLAVNVDSRFSAARLYELCDQAAARYGLPQQIWTDCRLEGMSLHLEDWGFANCVAISHQARHGRSKSGLQLERWLGKTILRFGAFESIEQCKRVIEQSLHGPNGLLVRAGRRCHADSKPSPRAPLTASSSRAERSWRCLASNERTEIDSTLIEVVHVLRHAARPERLPAMPSPRSDQHPFDEEPGRGDKEV</sequence>
<evidence type="ECO:0008006" key="4">
    <source>
        <dbReference type="Google" id="ProtNLM"/>
    </source>
</evidence>
<comment type="caution">
    <text evidence="2">The sequence shown here is derived from an EMBL/GenBank/DDBJ whole genome shotgun (WGS) entry which is preliminary data.</text>
</comment>
<keyword evidence="3" id="KW-1185">Reference proteome</keyword>
<feature type="compositionally biased region" description="Basic and acidic residues" evidence="1">
    <location>
        <begin position="218"/>
        <end position="234"/>
    </location>
</feature>
<accession>A0ABS8XUP4</accession>
<evidence type="ECO:0000313" key="2">
    <source>
        <dbReference type="EMBL" id="MCE4556414.1"/>
    </source>
</evidence>